<proteinExistence type="inferred from homology"/>
<comment type="similarity">
    <text evidence="1">Belongs to the arrestin family. PalF/RIM8 subfamily.</text>
</comment>
<evidence type="ECO:0000256" key="2">
    <source>
        <dbReference type="ARBA" id="ARBA00040066"/>
    </source>
</evidence>
<dbReference type="InterPro" id="IPR011022">
    <property type="entry name" value="Arrestin_C-like"/>
</dbReference>
<dbReference type="STRING" id="1230905.A0A1G4K936"/>
<evidence type="ECO:0000259" key="4">
    <source>
        <dbReference type="SMART" id="SM01017"/>
    </source>
</evidence>
<evidence type="ECO:0000313" key="6">
    <source>
        <dbReference type="Proteomes" id="UP000191024"/>
    </source>
</evidence>
<feature type="domain" description="Arrestin C-terminal-like" evidence="4">
    <location>
        <begin position="252"/>
        <end position="389"/>
    </location>
</feature>
<dbReference type="EMBL" id="LT598469">
    <property type="protein sequence ID" value="SCV00552.1"/>
    <property type="molecule type" value="Genomic_DNA"/>
</dbReference>
<dbReference type="PANTHER" id="PTHR11188:SF161">
    <property type="entry name" value="PH-RESPONSE REGULATOR PROTEIN PALF_RIM8"/>
    <property type="match status" value="1"/>
</dbReference>
<dbReference type="SUPFAM" id="SSF81296">
    <property type="entry name" value="E set domains"/>
    <property type="match status" value="1"/>
</dbReference>
<dbReference type="GO" id="GO:0030674">
    <property type="term" value="F:protein-macromolecule adaptor activity"/>
    <property type="evidence" value="ECO:0007669"/>
    <property type="project" value="TreeGrafter"/>
</dbReference>
<dbReference type="PANTHER" id="PTHR11188">
    <property type="entry name" value="ARRESTIN DOMAIN CONTAINING PROTEIN"/>
    <property type="match status" value="1"/>
</dbReference>
<dbReference type="OrthoDB" id="7785529at2759"/>
<evidence type="ECO:0000313" key="5">
    <source>
        <dbReference type="EMBL" id="SCV00552.1"/>
    </source>
</evidence>
<dbReference type="GO" id="GO:0070086">
    <property type="term" value="P:ubiquitin-dependent endocytosis"/>
    <property type="evidence" value="ECO:0007669"/>
    <property type="project" value="TreeGrafter"/>
</dbReference>
<evidence type="ECO:0000256" key="3">
    <source>
        <dbReference type="SAM" id="MobiDB-lite"/>
    </source>
</evidence>
<dbReference type="GO" id="GO:0005829">
    <property type="term" value="C:cytosol"/>
    <property type="evidence" value="ECO:0007669"/>
    <property type="project" value="TreeGrafter"/>
</dbReference>
<sequence length="552" mass="61906">MGLLTRLKVNTGKKKDDGDQKQESVSTSILRLRGSSKFRRGTPPRDFYVELDEPHTVWKPNDYVSGQVVLVLKEDVLNVAVSLALVGELRVKTGITATNKLRFSERLFEKIKTIYGREEVENQALDQGKVVNGLTKGEHRFPFRLRVPSKNIFTSISFERGSVSYDITCDLKSLQPDPHDKILAHCQKRISIMVPVDVAPMPKPNTKTIVLQSPSTLKQPRHQSSENEVTSTNTRRTSGSLPSSSTMGTSGSLKTVTISADIPATGFVMGEIIPIKLRLEHYKEYAHSAGIIATLVRICRVGGAGHLKEIPFETYRKDICQTVAPICVDSQTHEFCSTLSLKVPSDAFPTLVLPNRQFSFQYYVEILVNLSKKNLVYTESNRLIDTGLNSEMFNSGKTGDVITALRREITSVTMTGAGANKCNDEESMIFYKDLINVDKLKRLRNVAGMSIEVVIGTKRSELPSQEPLNEREQTEQTDFTETQGVQNYTDYLFPNISSFEVPKGKDGDIPAEAMYFPLPEYTPNAEIHVVHDKDELEQMRLREKESEPAFYN</sequence>
<protein>
    <recommendedName>
        <fullName evidence="2">pH-response regulator protein palF/RIM8</fullName>
    </recommendedName>
</protein>
<name>A0A1G4K936_9SACH</name>
<evidence type="ECO:0000256" key="1">
    <source>
        <dbReference type="ARBA" id="ARBA00037950"/>
    </source>
</evidence>
<dbReference type="InterPro" id="IPR014752">
    <property type="entry name" value="Arrestin-like_C"/>
</dbReference>
<feature type="compositionally biased region" description="Polar residues" evidence="3">
    <location>
        <begin position="226"/>
        <end position="251"/>
    </location>
</feature>
<dbReference type="Proteomes" id="UP000191024">
    <property type="component" value="Chromosome G"/>
</dbReference>
<dbReference type="Pfam" id="PF00339">
    <property type="entry name" value="Arrestin_N"/>
    <property type="match status" value="1"/>
</dbReference>
<dbReference type="GO" id="GO:0005886">
    <property type="term" value="C:plasma membrane"/>
    <property type="evidence" value="ECO:0007669"/>
    <property type="project" value="TreeGrafter"/>
</dbReference>
<dbReference type="Gene3D" id="2.60.40.640">
    <property type="match status" value="2"/>
</dbReference>
<dbReference type="InterPro" id="IPR050357">
    <property type="entry name" value="Arrestin_domain-protein"/>
</dbReference>
<dbReference type="GO" id="GO:0031625">
    <property type="term" value="F:ubiquitin protein ligase binding"/>
    <property type="evidence" value="ECO:0007669"/>
    <property type="project" value="TreeGrafter"/>
</dbReference>
<dbReference type="Pfam" id="PF02752">
    <property type="entry name" value="Arrestin_C"/>
    <property type="match status" value="1"/>
</dbReference>
<organism evidence="5 6">
    <name type="scientific">Lachancea mirantina</name>
    <dbReference type="NCBI Taxonomy" id="1230905"/>
    <lineage>
        <taxon>Eukaryota</taxon>
        <taxon>Fungi</taxon>
        <taxon>Dikarya</taxon>
        <taxon>Ascomycota</taxon>
        <taxon>Saccharomycotina</taxon>
        <taxon>Saccharomycetes</taxon>
        <taxon>Saccharomycetales</taxon>
        <taxon>Saccharomycetaceae</taxon>
        <taxon>Lachancea</taxon>
    </lineage>
</organism>
<dbReference type="SMART" id="SM01017">
    <property type="entry name" value="Arrestin_C"/>
    <property type="match status" value="1"/>
</dbReference>
<keyword evidence="6" id="KW-1185">Reference proteome</keyword>
<dbReference type="InterPro" id="IPR014756">
    <property type="entry name" value="Ig_E-set"/>
</dbReference>
<dbReference type="AlphaFoldDB" id="A0A1G4K936"/>
<feature type="region of interest" description="Disordered" evidence="3">
    <location>
        <begin position="211"/>
        <end position="251"/>
    </location>
</feature>
<dbReference type="InterPro" id="IPR011021">
    <property type="entry name" value="Arrestin-like_N"/>
</dbReference>
<gene>
    <name evidence="5" type="ORF">LAMI_0G05820G</name>
</gene>
<accession>A0A1G4K936</accession>
<reference evidence="5 6" key="1">
    <citation type="submission" date="2016-03" db="EMBL/GenBank/DDBJ databases">
        <authorList>
            <person name="Devillers H."/>
        </authorList>
    </citation>
    <scope>NUCLEOTIDE SEQUENCE [LARGE SCALE GENOMIC DNA]</scope>
    <source>
        <strain evidence="5">CBS 11717</strain>
    </source>
</reference>
<feature type="region of interest" description="Disordered" evidence="3">
    <location>
        <begin position="462"/>
        <end position="484"/>
    </location>
</feature>